<evidence type="ECO:0000256" key="11">
    <source>
        <dbReference type="ARBA" id="ARBA00023018"/>
    </source>
</evidence>
<keyword evidence="6" id="KW-0678">Repressor</keyword>
<evidence type="ECO:0000313" key="19">
    <source>
        <dbReference type="Proteomes" id="UP001208570"/>
    </source>
</evidence>
<dbReference type="InterPro" id="IPR040472">
    <property type="entry name" value="FMRP_KH0"/>
</dbReference>
<evidence type="ECO:0000256" key="12">
    <source>
        <dbReference type="ARBA" id="ARBA00023273"/>
    </source>
</evidence>
<evidence type="ECO:0000256" key="6">
    <source>
        <dbReference type="ARBA" id="ARBA00022491"/>
    </source>
</evidence>
<dbReference type="GO" id="GO:0005634">
    <property type="term" value="C:nucleus"/>
    <property type="evidence" value="ECO:0007669"/>
    <property type="project" value="TreeGrafter"/>
</dbReference>
<dbReference type="PROSITE" id="PS51641">
    <property type="entry name" value="AGENET_LIKE"/>
    <property type="match status" value="1"/>
</dbReference>
<dbReference type="FunFam" id="3.30.1370.10:FF:000004">
    <property type="entry name" value="Fragile X mental retardation 1, isoform CRA_e"/>
    <property type="match status" value="1"/>
</dbReference>
<dbReference type="GO" id="GO:0045182">
    <property type="term" value="F:translation regulator activity"/>
    <property type="evidence" value="ECO:0007669"/>
    <property type="project" value="TreeGrafter"/>
</dbReference>
<dbReference type="InterPro" id="IPR036612">
    <property type="entry name" value="KH_dom_type_1_sf"/>
</dbReference>
<name>A0AAD9J301_9ANNE</name>
<evidence type="ECO:0000256" key="10">
    <source>
        <dbReference type="ARBA" id="ARBA00022902"/>
    </source>
</evidence>
<keyword evidence="5" id="KW-0963">Cytoplasm</keyword>
<evidence type="ECO:0000256" key="14">
    <source>
        <dbReference type="ARBA" id="ARBA00034103"/>
    </source>
</evidence>
<evidence type="ECO:0000256" key="7">
    <source>
        <dbReference type="ARBA" id="ARBA00022737"/>
    </source>
</evidence>
<dbReference type="SUPFAM" id="SSF54791">
    <property type="entry name" value="Eukaryotic type KH-domain (KH-domain type I)"/>
    <property type="match status" value="2"/>
</dbReference>
<dbReference type="GO" id="GO:0048513">
    <property type="term" value="P:animal organ development"/>
    <property type="evidence" value="ECO:0007669"/>
    <property type="project" value="TreeGrafter"/>
</dbReference>
<keyword evidence="11" id="KW-0770">Synapse</keyword>
<dbReference type="InterPro" id="IPR008395">
    <property type="entry name" value="Agenet-like_dom"/>
</dbReference>
<dbReference type="GO" id="GO:0048170">
    <property type="term" value="P:positive regulation of long-term neuronal synaptic plasticity"/>
    <property type="evidence" value="ECO:0007669"/>
    <property type="project" value="TreeGrafter"/>
</dbReference>
<dbReference type="PANTHER" id="PTHR10603:SF7">
    <property type="entry name" value="FRAGILE X MESSENGER RIBONUCLEOPROTEIN 1 HOMOLOG"/>
    <property type="match status" value="1"/>
</dbReference>
<dbReference type="EMBL" id="JAODUP010000669">
    <property type="protein sequence ID" value="KAK2145619.1"/>
    <property type="molecule type" value="Genomic_DNA"/>
</dbReference>
<dbReference type="GO" id="GO:0007399">
    <property type="term" value="P:nervous system development"/>
    <property type="evidence" value="ECO:0007669"/>
    <property type="project" value="UniProtKB-KW"/>
</dbReference>
<keyword evidence="8" id="KW-0810">Translation regulation</keyword>
<evidence type="ECO:0000256" key="16">
    <source>
        <dbReference type="SAM" id="MobiDB-lite"/>
    </source>
</evidence>
<feature type="compositionally biased region" description="Basic residues" evidence="16">
    <location>
        <begin position="665"/>
        <end position="679"/>
    </location>
</feature>
<dbReference type="PROSITE" id="PS50084">
    <property type="entry name" value="KH_TYPE_1"/>
    <property type="match status" value="2"/>
</dbReference>
<feature type="compositionally biased region" description="Low complexity" evidence="16">
    <location>
        <begin position="705"/>
        <end position="717"/>
    </location>
</feature>
<feature type="compositionally biased region" description="Basic and acidic residues" evidence="16">
    <location>
        <begin position="431"/>
        <end position="447"/>
    </location>
</feature>
<evidence type="ECO:0000256" key="4">
    <source>
        <dbReference type="ARBA" id="ARBA00006633"/>
    </source>
</evidence>
<dbReference type="GO" id="GO:1990904">
    <property type="term" value="C:ribonucleoprotein complex"/>
    <property type="evidence" value="ECO:0007669"/>
    <property type="project" value="UniProtKB-KW"/>
</dbReference>
<feature type="compositionally biased region" description="Basic residues" evidence="16">
    <location>
        <begin position="448"/>
        <end position="460"/>
    </location>
</feature>
<protein>
    <recommendedName>
        <fullName evidence="17">Agenet-like domain-containing protein</fullName>
    </recommendedName>
</protein>
<feature type="compositionally biased region" description="Basic and acidic residues" evidence="16">
    <location>
        <begin position="578"/>
        <end position="603"/>
    </location>
</feature>
<accession>A0AAD9J301</accession>
<feature type="region of interest" description="Disordered" evidence="16">
    <location>
        <begin position="491"/>
        <end position="836"/>
    </location>
</feature>
<dbReference type="PANTHER" id="PTHR10603">
    <property type="entry name" value="FRAGILE X MENTAL RETARDATION SYNDROME-RELATED PROTEIN"/>
    <property type="match status" value="1"/>
</dbReference>
<evidence type="ECO:0000256" key="5">
    <source>
        <dbReference type="ARBA" id="ARBA00022490"/>
    </source>
</evidence>
<evidence type="ECO:0000256" key="15">
    <source>
        <dbReference type="PROSITE-ProRule" id="PRU00117"/>
    </source>
</evidence>
<comment type="similarity">
    <text evidence="4">Belongs to the FMR1 family.</text>
</comment>
<feature type="compositionally biased region" description="Low complexity" evidence="16">
    <location>
        <begin position="521"/>
        <end position="532"/>
    </location>
</feature>
<dbReference type="GO" id="GO:0099577">
    <property type="term" value="P:regulation of translation at presynapse, modulating synaptic transmission"/>
    <property type="evidence" value="ECO:0007669"/>
    <property type="project" value="TreeGrafter"/>
</dbReference>
<dbReference type="InterPro" id="IPR041560">
    <property type="entry name" value="Tudor_FRM1"/>
</dbReference>
<evidence type="ECO:0000256" key="3">
    <source>
        <dbReference type="ARBA" id="ARBA00004487"/>
    </source>
</evidence>
<dbReference type="Gene3D" id="2.30.30.140">
    <property type="match status" value="2"/>
</dbReference>
<dbReference type="Pfam" id="PF00013">
    <property type="entry name" value="KH_1"/>
    <property type="match status" value="2"/>
</dbReference>
<sequence length="836" mass="93511">MENFAVEVHGRNGVYFKAFVKNLLPDQLVVSFEHDPQQERFVPFSEVRLPPPETPATIKYQEGDEVEVLSKSREEEPPGWWHCRITMMKGDFAVVEYLGWESNYSEIVPLERVRPINKNPTVTSNTFHKYSINVPDDLKEMCEDAANHKDFRSACGAALIQYDSTQCAMVVLSTSESVIKRASMLSDIHFRNLRQKMLLKQRTEEAARRLESTRLHNRAPYCEEFSVRDDLMGLAIGTHGTNIQKARKIEGVTAIELDENTCTFKVYGETDQSVKEARAMLEYAEETFQVPRDLIAKVIGKNGRNIQEIVDKSGVVRVKIEGDNENEHPREEGQVPFIFVGTIESITNAKILLEYHLNHLKKKITKAPKSKSIGEIVKEEYVIESIVVGYTIVMGYTVIEEVERMRLEKLQIDQELRTLTTNQPGPYFPPPRERRGSADPYVDDLRGRGRGRGRGGRGRRWANERHATAIAGDAVLVPPVGDWSDAVAEEERRQEGYYTDSSLTRRPRSRRGWARGRGRRYSQGSQGSYQGSVPDLGYEDRGRGSGRGRGRGGYNRENRYTNNMPTDNFTVTVSTDGSEQRFIKAGDRRRRAEEDETVLDSHEISSVTSQDQGEYRNKEADCEEQSSGPSYYHLVWASDEERRNSSQNIDLSDEESVSSFDGSKGRNRRRKRRSRNRRRGNGDSETEGDSMPPTGNRSSPPPSTSSPSATKQPQPSTGGSGEPGVGRGNGSRRNSNNGSAAVPNQRRPPVADGRNTNNSVGQVSNKDEASSKQNRAAGSVEHDNNVKGGAKPQREPRPRGRPGNAAVSNENPNLKATLTNGNGSSDKGKETMVNGQ</sequence>
<dbReference type="GO" id="GO:0003730">
    <property type="term" value="F:mRNA 3'-UTR binding"/>
    <property type="evidence" value="ECO:0007669"/>
    <property type="project" value="TreeGrafter"/>
</dbReference>
<keyword evidence="9 15" id="KW-0694">RNA-binding</keyword>
<evidence type="ECO:0000256" key="13">
    <source>
        <dbReference type="ARBA" id="ARBA00023274"/>
    </source>
</evidence>
<keyword evidence="19" id="KW-1185">Reference proteome</keyword>
<dbReference type="CDD" id="cd22425">
    <property type="entry name" value="KH_I_FMR1_FXR_rpt1"/>
    <property type="match status" value="1"/>
</dbReference>
<evidence type="ECO:0000256" key="8">
    <source>
        <dbReference type="ARBA" id="ARBA00022845"/>
    </source>
</evidence>
<keyword evidence="12" id="KW-0966">Cell projection</keyword>
<dbReference type="GO" id="GO:0043488">
    <property type="term" value="P:regulation of mRNA stability"/>
    <property type="evidence" value="ECO:0007669"/>
    <property type="project" value="TreeGrafter"/>
</dbReference>
<dbReference type="CDD" id="cd22427">
    <property type="entry name" value="KH_I_FMR1_FXR_rpt3"/>
    <property type="match status" value="1"/>
</dbReference>
<proteinExistence type="inferred from homology"/>
<dbReference type="SMART" id="SM00322">
    <property type="entry name" value="KH"/>
    <property type="match status" value="2"/>
</dbReference>
<keyword evidence="10" id="KW-0524">Neurogenesis</keyword>
<dbReference type="FunFam" id="3.30.1370.10:FF:000054">
    <property type="entry name" value="Fragile X mental retardation protein 1"/>
    <property type="match status" value="1"/>
</dbReference>
<feature type="compositionally biased region" description="Polar residues" evidence="16">
    <location>
        <begin position="560"/>
        <end position="577"/>
    </location>
</feature>
<comment type="caution">
    <text evidence="18">The sequence shown here is derived from an EMBL/GenBank/DDBJ whole genome shotgun (WGS) entry which is preliminary data.</text>
</comment>
<dbReference type="InterPro" id="IPR040148">
    <property type="entry name" value="FMR1"/>
</dbReference>
<evidence type="ECO:0000256" key="9">
    <source>
        <dbReference type="ARBA" id="ARBA00022884"/>
    </source>
</evidence>
<organism evidence="18 19">
    <name type="scientific">Paralvinella palmiformis</name>
    <dbReference type="NCBI Taxonomy" id="53620"/>
    <lineage>
        <taxon>Eukaryota</taxon>
        <taxon>Metazoa</taxon>
        <taxon>Spiralia</taxon>
        <taxon>Lophotrochozoa</taxon>
        <taxon>Annelida</taxon>
        <taxon>Polychaeta</taxon>
        <taxon>Sedentaria</taxon>
        <taxon>Canalipalpata</taxon>
        <taxon>Terebellida</taxon>
        <taxon>Terebelliformia</taxon>
        <taxon>Alvinellidae</taxon>
        <taxon>Paralvinella</taxon>
    </lineage>
</organism>
<dbReference type="InterPro" id="IPR004087">
    <property type="entry name" value="KH_dom"/>
</dbReference>
<gene>
    <name evidence="18" type="ORF">LSH36_669g04031</name>
</gene>
<feature type="compositionally biased region" description="Polar residues" evidence="16">
    <location>
        <begin position="806"/>
        <end position="825"/>
    </location>
</feature>
<keyword evidence="13" id="KW-0687">Ribonucleoprotein</keyword>
<reference evidence="18" key="1">
    <citation type="journal article" date="2023" name="Mol. Biol. Evol.">
        <title>Third-Generation Sequencing Reveals the Adaptive Role of the Epigenome in Three Deep-Sea Polychaetes.</title>
        <authorList>
            <person name="Perez M."/>
            <person name="Aroh O."/>
            <person name="Sun Y."/>
            <person name="Lan Y."/>
            <person name="Juniper S.K."/>
            <person name="Young C.R."/>
            <person name="Angers B."/>
            <person name="Qian P.Y."/>
        </authorList>
    </citation>
    <scope>NUCLEOTIDE SEQUENCE</scope>
    <source>
        <strain evidence="18">P08H-3</strain>
    </source>
</reference>
<feature type="compositionally biased region" description="Gly residues" evidence="16">
    <location>
        <begin position="718"/>
        <end position="729"/>
    </location>
</feature>
<dbReference type="Gene3D" id="3.30.1370.10">
    <property type="entry name" value="K Homology domain, type 1"/>
    <property type="match status" value="2"/>
</dbReference>
<dbReference type="GO" id="GO:0043005">
    <property type="term" value="C:neuron projection"/>
    <property type="evidence" value="ECO:0007669"/>
    <property type="project" value="UniProtKB-SubCell"/>
</dbReference>
<evidence type="ECO:0000313" key="18">
    <source>
        <dbReference type="EMBL" id="KAK2145619.1"/>
    </source>
</evidence>
<feature type="domain" description="Agenet-like" evidence="17">
    <location>
        <begin position="64"/>
        <end position="116"/>
    </location>
</feature>
<dbReference type="InterPro" id="IPR004088">
    <property type="entry name" value="KH_dom_type_1"/>
</dbReference>
<feature type="compositionally biased region" description="Basic residues" evidence="16">
    <location>
        <begin position="505"/>
        <end position="520"/>
    </location>
</feature>
<dbReference type="Pfam" id="PF18336">
    <property type="entry name" value="Tudor_FRX1"/>
    <property type="match status" value="1"/>
</dbReference>
<dbReference type="GO" id="GO:0051028">
    <property type="term" value="P:mRNA transport"/>
    <property type="evidence" value="ECO:0007669"/>
    <property type="project" value="TreeGrafter"/>
</dbReference>
<keyword evidence="7" id="KW-0677">Repeat</keyword>
<evidence type="ECO:0000256" key="2">
    <source>
        <dbReference type="ARBA" id="ARBA00004484"/>
    </source>
</evidence>
<evidence type="ECO:0000259" key="17">
    <source>
        <dbReference type="PROSITE" id="PS51641"/>
    </source>
</evidence>
<dbReference type="CDD" id="cd22426">
    <property type="entry name" value="KH_I_FMR1_FXR_rpt2"/>
    <property type="match status" value="1"/>
</dbReference>
<dbReference type="GO" id="GO:0045727">
    <property type="term" value="P:positive regulation of translation"/>
    <property type="evidence" value="ECO:0007669"/>
    <property type="project" value="TreeGrafter"/>
</dbReference>
<dbReference type="GO" id="GO:0010494">
    <property type="term" value="C:cytoplasmic stress granule"/>
    <property type="evidence" value="ECO:0007669"/>
    <property type="project" value="UniProtKB-SubCell"/>
</dbReference>
<dbReference type="AlphaFoldDB" id="A0AAD9J301"/>
<dbReference type="CDD" id="cd20402">
    <property type="entry name" value="Tudor_Agenet_FMRP-like_rpt1"/>
    <property type="match status" value="1"/>
</dbReference>
<feature type="compositionally biased region" description="Polar residues" evidence="16">
    <location>
        <begin position="754"/>
        <end position="764"/>
    </location>
</feature>
<feature type="region of interest" description="Disordered" evidence="16">
    <location>
        <begin position="418"/>
        <end position="463"/>
    </location>
</feature>
<dbReference type="GO" id="GO:0098793">
    <property type="term" value="C:presynapse"/>
    <property type="evidence" value="ECO:0007669"/>
    <property type="project" value="GOC"/>
</dbReference>
<dbReference type="GO" id="GO:0043204">
    <property type="term" value="C:perikaryon"/>
    <property type="evidence" value="ECO:0007669"/>
    <property type="project" value="UniProtKB-SubCell"/>
</dbReference>
<dbReference type="Pfam" id="PF17904">
    <property type="entry name" value="KH_9"/>
    <property type="match status" value="1"/>
</dbReference>
<evidence type="ECO:0000256" key="1">
    <source>
        <dbReference type="ARBA" id="ARBA00004210"/>
    </source>
</evidence>
<dbReference type="Pfam" id="PF05641">
    <property type="entry name" value="Agenet"/>
    <property type="match status" value="1"/>
</dbReference>
<dbReference type="Proteomes" id="UP001208570">
    <property type="component" value="Unassembled WGS sequence"/>
</dbReference>
<comment type="subcellular location">
    <subcellularLocation>
        <location evidence="3">Cell projection</location>
        <location evidence="3">Neuron projection</location>
    </subcellularLocation>
    <subcellularLocation>
        <location evidence="1">Cytoplasm</location>
        <location evidence="1">Stress granule</location>
    </subcellularLocation>
    <subcellularLocation>
        <location evidence="2">Perikaryon</location>
    </subcellularLocation>
    <subcellularLocation>
        <location evidence="14">Synapse</location>
    </subcellularLocation>
</comment>